<feature type="compositionally biased region" description="Low complexity" evidence="1">
    <location>
        <begin position="154"/>
        <end position="165"/>
    </location>
</feature>
<evidence type="ECO:0000256" key="1">
    <source>
        <dbReference type="SAM" id="MobiDB-lite"/>
    </source>
</evidence>
<dbReference type="SUPFAM" id="SSF50475">
    <property type="entry name" value="FMN-binding split barrel"/>
    <property type="match status" value="1"/>
</dbReference>
<organism evidence="2 3">
    <name type="scientific">Microbacterium psychrotolerans</name>
    <dbReference type="NCBI Taxonomy" id="3068321"/>
    <lineage>
        <taxon>Bacteria</taxon>
        <taxon>Bacillati</taxon>
        <taxon>Actinomycetota</taxon>
        <taxon>Actinomycetes</taxon>
        <taxon>Micrococcales</taxon>
        <taxon>Microbacteriaceae</taxon>
        <taxon>Microbacterium</taxon>
    </lineage>
</organism>
<keyword evidence="3" id="KW-1185">Reference proteome</keyword>
<comment type="caution">
    <text evidence="2">The sequence shown here is derived from an EMBL/GenBank/DDBJ whole genome shotgun (WGS) entry which is preliminary data.</text>
</comment>
<gene>
    <name evidence="2" type="ORF">Q9R08_02275</name>
</gene>
<evidence type="ECO:0000313" key="2">
    <source>
        <dbReference type="EMBL" id="MDQ7876792.1"/>
    </source>
</evidence>
<protein>
    <submittedName>
        <fullName evidence="2">Pyridoxamine 5'-phosphate oxidase family protein</fullName>
    </submittedName>
</protein>
<dbReference type="EMBL" id="JAVFWO010000001">
    <property type="protein sequence ID" value="MDQ7876792.1"/>
    <property type="molecule type" value="Genomic_DNA"/>
</dbReference>
<dbReference type="RefSeq" id="WP_308866193.1">
    <property type="nucleotide sequence ID" value="NZ_JAVFWO010000001.1"/>
</dbReference>
<evidence type="ECO:0000313" key="3">
    <source>
        <dbReference type="Proteomes" id="UP001235133"/>
    </source>
</evidence>
<feature type="region of interest" description="Disordered" evidence="1">
    <location>
        <begin position="138"/>
        <end position="194"/>
    </location>
</feature>
<sequence>MDDSRAADRRATVERLPASTCWEYVQDAKLGRLAVINADGAPDIFPVNHLAHEGSLFIRTARDPKLLHIAQHPLVAFEVDGETDDFYWSVVIRGRAERVTRDDEIRDSGVRRLTSWSPTVKLFVIKVVASTVTGRRFPTRAGRADSPLAFGGDAAAPSAPEAPAPVRGDRPEPIPHFGPRTGSHVVQPDAEADS</sequence>
<dbReference type="Proteomes" id="UP001235133">
    <property type="component" value="Unassembled WGS sequence"/>
</dbReference>
<reference evidence="2 3" key="1">
    <citation type="submission" date="2023-08" db="EMBL/GenBank/DDBJ databases">
        <title>Microbacterium psychrotolerans sp. nov., a psychrotolerant bacterium isolated from soil in Heilongjiang Province, China.</title>
        <authorList>
            <person name="An P."/>
            <person name="Zhao D."/>
            <person name="Xiang H."/>
        </authorList>
    </citation>
    <scope>NUCLEOTIDE SEQUENCE [LARGE SCALE GENOMIC DNA]</scope>
    <source>
        <strain evidence="2 3">QXD-8</strain>
    </source>
</reference>
<dbReference type="InterPro" id="IPR012349">
    <property type="entry name" value="Split_barrel_FMN-bd"/>
</dbReference>
<dbReference type="InterPro" id="IPR024747">
    <property type="entry name" value="Pyridox_Oxase-rel"/>
</dbReference>
<dbReference type="Pfam" id="PF12900">
    <property type="entry name" value="Pyridox_ox_2"/>
    <property type="match status" value="1"/>
</dbReference>
<dbReference type="Gene3D" id="2.30.110.10">
    <property type="entry name" value="Electron Transport, Fmn-binding Protein, Chain A"/>
    <property type="match status" value="1"/>
</dbReference>
<proteinExistence type="predicted"/>
<name>A0ABU0YWU3_9MICO</name>
<accession>A0ABU0YWU3</accession>